<evidence type="ECO:0000313" key="2">
    <source>
        <dbReference type="Proteomes" id="UP000192276"/>
    </source>
</evidence>
<dbReference type="Proteomes" id="UP000192276">
    <property type="component" value="Unassembled WGS sequence"/>
</dbReference>
<comment type="caution">
    <text evidence="1">The sequence shown here is derived from an EMBL/GenBank/DDBJ whole genome shotgun (WGS) entry which is preliminary data.</text>
</comment>
<dbReference type="STRING" id="550983.A4R26_14120"/>
<dbReference type="EMBL" id="LWBP01000056">
    <property type="protein sequence ID" value="OQP66219.1"/>
    <property type="molecule type" value="Genomic_DNA"/>
</dbReference>
<evidence type="ECO:0000313" key="1">
    <source>
        <dbReference type="EMBL" id="OQP66219.1"/>
    </source>
</evidence>
<name>A0A1V9G6E8_9BACT</name>
<proteinExistence type="predicted"/>
<accession>A0A1V9G6E8</accession>
<keyword evidence="2" id="KW-1185">Reference proteome</keyword>
<sequence length="203" mass="23211">MQAHFNFIKFMKYPVTLLTLFFLACSTPGKKEKQQIKKNTNEEKSIPRINTTTDEKWATYIDTINMGFVVSYRYPPNYVSEHFENAACIGKPVTATGDGPGNTMDCSLWMEDISNDNIRSVDTLIKYQMDNAGESVLQSKDSITIADVKGLSVIVTGKNEGRRFLKQMVYFTKYNTFFTLINDSLSQRDFQTFIKSLQIEKTN</sequence>
<organism evidence="1 2">
    <name type="scientific">Niastella populi</name>
    <dbReference type="NCBI Taxonomy" id="550983"/>
    <lineage>
        <taxon>Bacteria</taxon>
        <taxon>Pseudomonadati</taxon>
        <taxon>Bacteroidota</taxon>
        <taxon>Chitinophagia</taxon>
        <taxon>Chitinophagales</taxon>
        <taxon>Chitinophagaceae</taxon>
        <taxon>Niastella</taxon>
    </lineage>
</organism>
<dbReference type="AlphaFoldDB" id="A0A1V9G6E8"/>
<gene>
    <name evidence="1" type="ORF">A4R26_14120</name>
</gene>
<protein>
    <submittedName>
        <fullName evidence="1">Uncharacterized protein</fullName>
    </submittedName>
</protein>
<reference evidence="2" key="1">
    <citation type="submission" date="2016-04" db="EMBL/GenBank/DDBJ databases">
        <authorList>
            <person name="Chen L."/>
            <person name="Zhuang W."/>
            <person name="Wang G."/>
        </authorList>
    </citation>
    <scope>NUCLEOTIDE SEQUENCE [LARGE SCALE GENOMIC DNA]</scope>
    <source>
        <strain evidence="2">208</strain>
    </source>
</reference>